<evidence type="ECO:0000313" key="2">
    <source>
        <dbReference type="EMBL" id="QNH53541.1"/>
    </source>
</evidence>
<dbReference type="AlphaFoldDB" id="A0A7G7VHE8"/>
<evidence type="ECO:0000259" key="1">
    <source>
        <dbReference type="Pfam" id="PF02514"/>
    </source>
</evidence>
<organism evidence="2 3">
    <name type="scientific">Selenomonas timonae</name>
    <dbReference type="NCBI Taxonomy" id="2754044"/>
    <lineage>
        <taxon>Bacteria</taxon>
        <taxon>Bacillati</taxon>
        <taxon>Bacillota</taxon>
        <taxon>Negativicutes</taxon>
        <taxon>Selenomonadales</taxon>
        <taxon>Selenomonadaceae</taxon>
        <taxon>Selenomonas</taxon>
    </lineage>
</organism>
<evidence type="ECO:0000313" key="3">
    <source>
        <dbReference type="Proteomes" id="UP000515480"/>
    </source>
</evidence>
<feature type="domain" description="CobN/magnesium chelatase" evidence="1">
    <location>
        <begin position="102"/>
        <end position="1205"/>
    </location>
</feature>
<dbReference type="GO" id="GO:0009236">
    <property type="term" value="P:cobalamin biosynthetic process"/>
    <property type="evidence" value="ECO:0007669"/>
    <property type="project" value="InterPro"/>
</dbReference>
<dbReference type="PANTHER" id="PTHR44119">
    <property type="entry name" value="MAGNESIUM-CHELATASE SUBUNIT CHLH, CHLOROPLASTIC"/>
    <property type="match status" value="1"/>
</dbReference>
<dbReference type="EMBL" id="CP060204">
    <property type="protein sequence ID" value="QNH53541.1"/>
    <property type="molecule type" value="Genomic_DNA"/>
</dbReference>
<dbReference type="KEGG" id="stim:H1B31_06420"/>
<accession>A0A7G7VHE8</accession>
<keyword evidence="3" id="KW-1185">Reference proteome</keyword>
<dbReference type="Pfam" id="PF02514">
    <property type="entry name" value="CobN-Mg_chel"/>
    <property type="match status" value="1"/>
</dbReference>
<dbReference type="RefSeq" id="WP_185979731.1">
    <property type="nucleotide sequence ID" value="NZ_CP060204.1"/>
</dbReference>
<name>A0A7G7VHE8_9FIRM</name>
<keyword evidence="2" id="KW-0436">Ligase</keyword>
<dbReference type="GO" id="GO:0051116">
    <property type="term" value="F:cobaltochelatase activity"/>
    <property type="evidence" value="ECO:0007669"/>
    <property type="project" value="UniProtKB-EC"/>
</dbReference>
<dbReference type="InterPro" id="IPR003672">
    <property type="entry name" value="CobN/Mg_chltase"/>
</dbReference>
<dbReference type="CDD" id="cd10150">
    <property type="entry name" value="CobN_like"/>
    <property type="match status" value="1"/>
</dbReference>
<sequence length="1227" mass="136512">MKIAVYTNILRVRVLARRCAAQLKDPAVSVCPADGVADWEQVRAEADLHLFLWMGTGLDNAFLKKASHFLQQRRIPHLIVVDNAEHDKVSCGFSEEQIQTAWSYFRYDGEENMRNLFLWLGAEFGRLPVHAEPPAALAWNGVYHPDWVGNPEDAAGYLAAHYDAGRPTVGVIFYRSEWITGDFTYHAALVRAIEAAGMNAIAVFSNSYRDERVESPTLMEAIEKYFCPRGQCIVDVIVSTMKFSIKAGGTRIEDLCELGVPILEAYTVLAPKEEWERSPAGLDPMEVSMSVAMPEFDGVIHAVPLAAKVRDESGEVCYASLEERMARIAAKARKWAALRRKSNAEKKIAVVFHNYPPTNANIGSAAGLDSPESVLRLLTAMRAAGYVIDEIPESSKTFMKLLTDHATNDRHFMSAQQARDADGHLTAEQYRAFFKELPDRVRAQLEKDWGDAPGDVFNYDGTLLIPGTLNGNLFITVQPPRGFGEDPGKLLHSPDAAPTHHYIGYYHWLRDIWRADAVIHVGTHGSLEWLPGKGTGLSNACYPDVSLGDLPDIYPYWITIVGEGLQAKRRGAACLISHLSPLMELAGGFEELGELEQALDEYVHFRASQPDNLEAAEALVREKAAACHFEGEIDEGEDFSDYAAALHNYVTDIKNMQIRTGLHILGRAPEGERLIDFVCALVRMEHGGEASLVRLIAAQAGYDYEELLTHSERMTADGMTYGRKLDAIESEMRAIIAFLAERDYTTEAAEAAMALPVIAAAPAESRAAFSHALREITENIVPRLQKTEQEITGTLRALTGRYIEPSAAGAPTTNGTDVLPTGRNFYGIDPRCMPTPAAWEYGRQLGDALIEQYISDEGRYPEAVGIVFWAGSNMRSHGQCIAELFYLMGVRPVWRRPSQRVAGLEIIPLAELKRPRIDVTARISGLFRDAVPNAVHWVDEAVRMVRDLDESDEENYVRKHVLADATWLEEQGEARESAWERASVRIFGDPPGAYGAGIGDLLESKAWETLDDLAAVYTRFSGTAYGGDGLARGYDPEVFQRRMAGLDVTVKNEDTRETHMFSSDDYNAYHGGMIATVRALTGKAPRSYTGDSSDRQRIVLRSVDEEAARLFRGEAMNPKFIEGMKSHGYKGASDLANYLAHSYQWDATSAVMKDWMYEGYARKYVLDAGMQEWMQDVNPWALHRMAETLLEAQQRGFWNASEETLAELRSLYLSIEGDLEERAEGAQ</sequence>
<proteinExistence type="predicted"/>
<dbReference type="InterPro" id="IPR011953">
    <property type="entry name" value="Cobalto_CobN"/>
</dbReference>
<reference evidence="2 3" key="1">
    <citation type="submission" date="2020-07" db="EMBL/GenBank/DDBJ databases">
        <title>Complete genome and description of Selenomonas timonensis sp. nov., a new bacterium isolated from a gingivitis subject.</title>
        <authorList>
            <person name="Antezack A."/>
        </authorList>
    </citation>
    <scope>NUCLEOTIDE SEQUENCE [LARGE SCALE GENOMIC DNA]</scope>
    <source>
        <strain evidence="2 3">Marseille-Q3039</strain>
    </source>
</reference>
<gene>
    <name evidence="2" type="primary">cobN</name>
    <name evidence="2" type="ORF">H1B31_06420</name>
</gene>
<dbReference type="NCBIfam" id="TIGR02257">
    <property type="entry name" value="cobalto_cobN"/>
    <property type="match status" value="1"/>
</dbReference>
<protein>
    <submittedName>
        <fullName evidence="2">Cobaltochelatase subunit CobN</fullName>
        <ecNumber evidence="2">6.6.1.2</ecNumber>
    </submittedName>
</protein>
<dbReference type="Proteomes" id="UP000515480">
    <property type="component" value="Chromosome"/>
</dbReference>
<dbReference type="PANTHER" id="PTHR44119:SF4">
    <property type="entry name" value="AEROBIC COBALTOCHELATASE SUBUNIT COBN"/>
    <property type="match status" value="1"/>
</dbReference>
<dbReference type="EC" id="6.6.1.2" evidence="2"/>